<accession>A0A2I1GCP4</accession>
<dbReference type="VEuPathDB" id="FungiDB:RhiirFUN_011199"/>
<organism evidence="1 2">
    <name type="scientific">Rhizophagus irregularis</name>
    <dbReference type="NCBI Taxonomy" id="588596"/>
    <lineage>
        <taxon>Eukaryota</taxon>
        <taxon>Fungi</taxon>
        <taxon>Fungi incertae sedis</taxon>
        <taxon>Mucoromycota</taxon>
        <taxon>Glomeromycotina</taxon>
        <taxon>Glomeromycetes</taxon>
        <taxon>Glomerales</taxon>
        <taxon>Glomeraceae</taxon>
        <taxon>Rhizophagus</taxon>
    </lineage>
</organism>
<protein>
    <submittedName>
        <fullName evidence="1">Uncharacterized protein</fullName>
    </submittedName>
</protein>
<reference evidence="1 2" key="1">
    <citation type="submission" date="2015-10" db="EMBL/GenBank/DDBJ databases">
        <title>Genome analyses suggest a sexual origin of heterokaryosis in a supposedly ancient asexual fungus.</title>
        <authorList>
            <person name="Ropars J."/>
            <person name="Sedzielewska K."/>
            <person name="Noel J."/>
            <person name="Charron P."/>
            <person name="Farinelli L."/>
            <person name="Marton T."/>
            <person name="Kruger M."/>
            <person name="Pelin A."/>
            <person name="Brachmann A."/>
            <person name="Corradi N."/>
        </authorList>
    </citation>
    <scope>NUCLEOTIDE SEQUENCE [LARGE SCALE GENOMIC DNA]</scope>
    <source>
        <strain evidence="1 2">A4</strain>
    </source>
</reference>
<keyword evidence="2" id="KW-1185">Reference proteome</keyword>
<evidence type="ECO:0000313" key="1">
    <source>
        <dbReference type="EMBL" id="PKY44393.1"/>
    </source>
</evidence>
<sequence>MESNNHLWTCSEIRDIIIDCFKRIGYKLIDLIRQHANKHSLTITDSIRYSPTFRWAFRNEPIHPVAILFLKSYVTNDLVGIFRNHFNTSKNMHKHLLPFMHECSITFKNDIWKVRNKRWKNRRSELGLTKRDFINYRKNFPSSSNTNVVGSVPNRQITRSNEHGYINPYNEFQCTEIIDYSSPICTDAQFIYNV</sequence>
<dbReference type="AlphaFoldDB" id="A0A2I1GCP4"/>
<dbReference type="Proteomes" id="UP000234323">
    <property type="component" value="Unassembled WGS sequence"/>
</dbReference>
<name>A0A2I1GCP4_9GLOM</name>
<dbReference type="EMBL" id="LLXI01000320">
    <property type="protein sequence ID" value="PKY44393.1"/>
    <property type="molecule type" value="Genomic_DNA"/>
</dbReference>
<evidence type="ECO:0000313" key="2">
    <source>
        <dbReference type="Proteomes" id="UP000234323"/>
    </source>
</evidence>
<comment type="caution">
    <text evidence="1">The sequence shown here is derived from an EMBL/GenBank/DDBJ whole genome shotgun (WGS) entry which is preliminary data.</text>
</comment>
<proteinExistence type="predicted"/>
<gene>
    <name evidence="1" type="ORF">RhiirA4_458686</name>
</gene>